<evidence type="ECO:0008006" key="3">
    <source>
        <dbReference type="Google" id="ProtNLM"/>
    </source>
</evidence>
<dbReference type="InterPro" id="IPR032675">
    <property type="entry name" value="LRR_dom_sf"/>
</dbReference>
<evidence type="ECO:0000313" key="1">
    <source>
        <dbReference type="EMBL" id="PAA62467.1"/>
    </source>
</evidence>
<accession>A0A267ENJ6</accession>
<dbReference type="SUPFAM" id="SSF52047">
    <property type="entry name" value="RNI-like"/>
    <property type="match status" value="1"/>
</dbReference>
<organism evidence="1 2">
    <name type="scientific">Macrostomum lignano</name>
    <dbReference type="NCBI Taxonomy" id="282301"/>
    <lineage>
        <taxon>Eukaryota</taxon>
        <taxon>Metazoa</taxon>
        <taxon>Spiralia</taxon>
        <taxon>Lophotrochozoa</taxon>
        <taxon>Platyhelminthes</taxon>
        <taxon>Rhabditophora</taxon>
        <taxon>Macrostomorpha</taxon>
        <taxon>Macrostomida</taxon>
        <taxon>Macrostomidae</taxon>
        <taxon>Macrostomum</taxon>
    </lineage>
</organism>
<dbReference type="OrthoDB" id="10257471at2759"/>
<comment type="caution">
    <text evidence="1">The sequence shown here is derived from an EMBL/GenBank/DDBJ whole genome shotgun (WGS) entry which is preliminary data.</text>
</comment>
<protein>
    <recommendedName>
        <fullName evidence="3">F-box domain-containing protein</fullName>
    </recommendedName>
</protein>
<dbReference type="Gene3D" id="3.80.10.10">
    <property type="entry name" value="Ribonuclease Inhibitor"/>
    <property type="match status" value="1"/>
</dbReference>
<dbReference type="Proteomes" id="UP000215902">
    <property type="component" value="Unassembled WGS sequence"/>
</dbReference>
<name>A0A267ENJ6_9PLAT</name>
<dbReference type="AlphaFoldDB" id="A0A267ENJ6"/>
<gene>
    <name evidence="1" type="ORF">BOX15_Mlig001907g1</name>
</gene>
<keyword evidence="2" id="KW-1185">Reference proteome</keyword>
<proteinExistence type="predicted"/>
<dbReference type="EMBL" id="NIVC01001936">
    <property type="protein sequence ID" value="PAA62467.1"/>
    <property type="molecule type" value="Genomic_DNA"/>
</dbReference>
<sequence length="90" mass="9824">MELRALGCTGYSLTDEAVADLSASPVARGLRRLHLSDCSQLTAVALASIASGCPWLTELQLEGFRRVPRDERIEAAFELSIDLTTCWLQS</sequence>
<reference evidence="1 2" key="1">
    <citation type="submission" date="2017-06" db="EMBL/GenBank/DDBJ databases">
        <title>A platform for efficient transgenesis in Macrostomum lignano, a flatworm model organism for stem cell research.</title>
        <authorList>
            <person name="Berezikov E."/>
        </authorList>
    </citation>
    <scope>NUCLEOTIDE SEQUENCE [LARGE SCALE GENOMIC DNA]</scope>
    <source>
        <strain evidence="1">DV1</strain>
        <tissue evidence="1">Whole organism</tissue>
    </source>
</reference>
<evidence type="ECO:0000313" key="2">
    <source>
        <dbReference type="Proteomes" id="UP000215902"/>
    </source>
</evidence>